<feature type="domain" description="Cadherin" evidence="10">
    <location>
        <begin position="36"/>
        <end position="136"/>
    </location>
</feature>
<keyword evidence="2" id="KW-0812">Transmembrane</keyword>
<evidence type="ECO:0000256" key="2">
    <source>
        <dbReference type="ARBA" id="ARBA00022692"/>
    </source>
</evidence>
<evidence type="ECO:0000256" key="1">
    <source>
        <dbReference type="ARBA" id="ARBA00004167"/>
    </source>
</evidence>
<sequence length="142" mass="15636">LCRLVITATDRGSPPLTGSTILTVVVMDVNDNSPTIPVQLELTVREDALIGSEIVQVTGNDVDSGPALSYTLLVDGTTERTFSILRYGGQIWLSKQLDYEDRSSFTLTIQTSDGKHHTRADVKLTLEDVNDNTPEFSKSFYQ</sequence>
<evidence type="ECO:0000313" key="12">
    <source>
        <dbReference type="Proteomes" id="UP000812440"/>
    </source>
</evidence>
<evidence type="ECO:0000256" key="5">
    <source>
        <dbReference type="ARBA" id="ARBA00022889"/>
    </source>
</evidence>
<feature type="non-terminal residue" evidence="11">
    <location>
        <position position="1"/>
    </location>
</feature>
<keyword evidence="7" id="KW-0472">Membrane</keyword>
<dbReference type="GO" id="GO:0007156">
    <property type="term" value="P:homophilic cell adhesion via plasma membrane adhesion molecules"/>
    <property type="evidence" value="ECO:0007669"/>
    <property type="project" value="InterPro"/>
</dbReference>
<dbReference type="SUPFAM" id="SSF49313">
    <property type="entry name" value="Cadherin-like"/>
    <property type="match status" value="1"/>
</dbReference>
<evidence type="ECO:0000256" key="4">
    <source>
        <dbReference type="ARBA" id="ARBA00022837"/>
    </source>
</evidence>
<feature type="domain" description="Cadherin" evidence="10">
    <location>
        <begin position="4"/>
        <end position="36"/>
    </location>
</feature>
<dbReference type="SMART" id="SM00112">
    <property type="entry name" value="CA"/>
    <property type="match status" value="1"/>
</dbReference>
<evidence type="ECO:0000259" key="10">
    <source>
        <dbReference type="PROSITE" id="PS50268"/>
    </source>
</evidence>
<dbReference type="OrthoDB" id="6252479at2759"/>
<feature type="non-terminal residue" evidence="11">
    <location>
        <position position="142"/>
    </location>
</feature>
<gene>
    <name evidence="11" type="ORF">GDO86_018762</name>
</gene>
<evidence type="ECO:0000313" key="11">
    <source>
        <dbReference type="EMBL" id="KAG8428943.1"/>
    </source>
</evidence>
<dbReference type="PANTHER" id="PTHR24028:SF328">
    <property type="entry name" value="CADHERIN-3"/>
    <property type="match status" value="1"/>
</dbReference>
<accession>A0A8T2IAK3</accession>
<organism evidence="11 12">
    <name type="scientific">Hymenochirus boettgeri</name>
    <name type="common">Congo dwarf clawed frog</name>
    <dbReference type="NCBI Taxonomy" id="247094"/>
    <lineage>
        <taxon>Eukaryota</taxon>
        <taxon>Metazoa</taxon>
        <taxon>Chordata</taxon>
        <taxon>Craniata</taxon>
        <taxon>Vertebrata</taxon>
        <taxon>Euteleostomi</taxon>
        <taxon>Amphibia</taxon>
        <taxon>Batrachia</taxon>
        <taxon>Anura</taxon>
        <taxon>Pipoidea</taxon>
        <taxon>Pipidae</taxon>
        <taxon>Pipinae</taxon>
        <taxon>Hymenochirus</taxon>
    </lineage>
</organism>
<dbReference type="InterPro" id="IPR050174">
    <property type="entry name" value="Protocadherin/Cadherin-CA"/>
</dbReference>
<dbReference type="PRINTS" id="PR00205">
    <property type="entry name" value="CADHERIN"/>
</dbReference>
<dbReference type="FunFam" id="2.60.40.60:FF:000035">
    <property type="entry name" value="Protocadherin Fat 3"/>
    <property type="match status" value="1"/>
</dbReference>
<keyword evidence="8" id="KW-0325">Glycoprotein</keyword>
<dbReference type="EMBL" id="JAACNH010018883">
    <property type="protein sequence ID" value="KAG8428943.1"/>
    <property type="molecule type" value="Genomic_DNA"/>
</dbReference>
<evidence type="ECO:0000256" key="3">
    <source>
        <dbReference type="ARBA" id="ARBA00022737"/>
    </source>
</evidence>
<dbReference type="InterPro" id="IPR020894">
    <property type="entry name" value="Cadherin_CS"/>
</dbReference>
<evidence type="ECO:0000256" key="6">
    <source>
        <dbReference type="ARBA" id="ARBA00022989"/>
    </source>
</evidence>
<comment type="subcellular location">
    <subcellularLocation>
        <location evidence="1">Membrane</location>
        <topology evidence="1">Single-pass membrane protein</topology>
    </subcellularLocation>
</comment>
<dbReference type="PANTHER" id="PTHR24028">
    <property type="entry name" value="CADHERIN-87A"/>
    <property type="match status" value="1"/>
</dbReference>
<dbReference type="AlphaFoldDB" id="A0A8T2IAK3"/>
<keyword evidence="6" id="KW-1133">Transmembrane helix</keyword>
<dbReference type="CDD" id="cd11304">
    <property type="entry name" value="Cadherin_repeat"/>
    <property type="match status" value="2"/>
</dbReference>
<proteinExistence type="predicted"/>
<evidence type="ECO:0000256" key="8">
    <source>
        <dbReference type="ARBA" id="ARBA00023180"/>
    </source>
</evidence>
<reference evidence="11" key="1">
    <citation type="thesis" date="2020" institute="ProQuest LLC" country="789 East Eisenhower Parkway, Ann Arbor, MI, USA">
        <title>Comparative Genomics and Chromosome Evolution.</title>
        <authorList>
            <person name="Mudd A.B."/>
        </authorList>
    </citation>
    <scope>NUCLEOTIDE SEQUENCE</scope>
    <source>
        <strain evidence="11">Female2</strain>
        <tissue evidence="11">Blood</tissue>
    </source>
</reference>
<dbReference type="Pfam" id="PF00028">
    <property type="entry name" value="Cadherin"/>
    <property type="match status" value="1"/>
</dbReference>
<keyword evidence="12" id="KW-1185">Reference proteome</keyword>
<dbReference type="PROSITE" id="PS00232">
    <property type="entry name" value="CADHERIN_1"/>
    <property type="match status" value="2"/>
</dbReference>
<dbReference type="PROSITE" id="PS50268">
    <property type="entry name" value="CADHERIN_2"/>
    <property type="match status" value="2"/>
</dbReference>
<dbReference type="GO" id="GO:0005509">
    <property type="term" value="F:calcium ion binding"/>
    <property type="evidence" value="ECO:0007669"/>
    <property type="project" value="UniProtKB-UniRule"/>
</dbReference>
<dbReference type="Gene3D" id="2.60.40.60">
    <property type="entry name" value="Cadherins"/>
    <property type="match status" value="2"/>
</dbReference>
<keyword evidence="4 9" id="KW-0106">Calcium</keyword>
<name>A0A8T2IAK3_9PIPI</name>
<dbReference type="GO" id="GO:0005886">
    <property type="term" value="C:plasma membrane"/>
    <property type="evidence" value="ECO:0007669"/>
    <property type="project" value="InterPro"/>
</dbReference>
<comment type="caution">
    <text evidence="11">The sequence shown here is derived from an EMBL/GenBank/DDBJ whole genome shotgun (WGS) entry which is preliminary data.</text>
</comment>
<protein>
    <recommendedName>
        <fullName evidence="10">Cadherin domain-containing protein</fullName>
    </recommendedName>
</protein>
<dbReference type="Proteomes" id="UP000812440">
    <property type="component" value="Unassembled WGS sequence"/>
</dbReference>
<keyword evidence="5" id="KW-0130">Cell adhesion</keyword>
<keyword evidence="3" id="KW-0677">Repeat</keyword>
<dbReference type="InterPro" id="IPR015919">
    <property type="entry name" value="Cadherin-like_sf"/>
</dbReference>
<evidence type="ECO:0000256" key="9">
    <source>
        <dbReference type="PROSITE-ProRule" id="PRU00043"/>
    </source>
</evidence>
<evidence type="ECO:0000256" key="7">
    <source>
        <dbReference type="ARBA" id="ARBA00023136"/>
    </source>
</evidence>
<dbReference type="InterPro" id="IPR002126">
    <property type="entry name" value="Cadherin-like_dom"/>
</dbReference>